<name>A0A645IEI6_9ZZZZ</name>
<gene>
    <name evidence="1" type="ORF">SDC9_194301</name>
</gene>
<proteinExistence type="predicted"/>
<evidence type="ECO:0000313" key="1">
    <source>
        <dbReference type="EMBL" id="MPN46704.1"/>
    </source>
</evidence>
<comment type="caution">
    <text evidence="1">The sequence shown here is derived from an EMBL/GenBank/DDBJ whole genome shotgun (WGS) entry which is preliminary data.</text>
</comment>
<dbReference type="AlphaFoldDB" id="A0A645IEI6"/>
<reference evidence="1" key="1">
    <citation type="submission" date="2019-08" db="EMBL/GenBank/DDBJ databases">
        <authorList>
            <person name="Kucharzyk K."/>
            <person name="Murdoch R.W."/>
            <person name="Higgins S."/>
            <person name="Loffler F."/>
        </authorList>
    </citation>
    <scope>NUCLEOTIDE SEQUENCE</scope>
</reference>
<accession>A0A645IEI6</accession>
<organism evidence="1">
    <name type="scientific">bioreactor metagenome</name>
    <dbReference type="NCBI Taxonomy" id="1076179"/>
    <lineage>
        <taxon>unclassified sequences</taxon>
        <taxon>metagenomes</taxon>
        <taxon>ecological metagenomes</taxon>
    </lineage>
</organism>
<protein>
    <recommendedName>
        <fullName evidence="2">Phosphoenolpyruvate synthase</fullName>
    </recommendedName>
</protein>
<dbReference type="EMBL" id="VSSQ01107597">
    <property type="protein sequence ID" value="MPN46704.1"/>
    <property type="molecule type" value="Genomic_DNA"/>
</dbReference>
<evidence type="ECO:0008006" key="2">
    <source>
        <dbReference type="Google" id="ProtNLM"/>
    </source>
</evidence>
<sequence length="99" mass="11199">MIIETGLPGFQVEPSQGTHFFQNITSLGTIYLTVNPIHRDGMCEFTKFDTLPLVRETTHFRHACSHKPFTVKADGRNRIGVVVPYAEPLPEPEEFIKEA</sequence>